<dbReference type="OrthoDB" id="10059378at2759"/>
<name>A0A8K0FZL0_IGNLU</name>
<proteinExistence type="predicted"/>
<dbReference type="Proteomes" id="UP000801492">
    <property type="component" value="Unassembled WGS sequence"/>
</dbReference>
<dbReference type="AlphaFoldDB" id="A0A8K0FZL0"/>
<dbReference type="InterPro" id="IPR029060">
    <property type="entry name" value="PIN-like_dom_sf"/>
</dbReference>
<evidence type="ECO:0000313" key="2">
    <source>
        <dbReference type="Proteomes" id="UP000801492"/>
    </source>
</evidence>
<gene>
    <name evidence="1" type="ORF">ILUMI_25776</name>
</gene>
<comment type="caution">
    <text evidence="1">The sequence shown here is derived from an EMBL/GenBank/DDBJ whole genome shotgun (WGS) entry which is preliminary data.</text>
</comment>
<dbReference type="EMBL" id="VTPC01090974">
    <property type="protein sequence ID" value="KAF2880393.1"/>
    <property type="molecule type" value="Genomic_DNA"/>
</dbReference>
<keyword evidence="2" id="KW-1185">Reference proteome</keyword>
<feature type="non-terminal residue" evidence="1">
    <location>
        <position position="1"/>
    </location>
</feature>
<reference evidence="1" key="1">
    <citation type="submission" date="2019-08" db="EMBL/GenBank/DDBJ databases">
        <title>The genome of the North American firefly Photinus pyralis.</title>
        <authorList>
            <consortium name="Photinus pyralis genome working group"/>
            <person name="Fallon T.R."/>
            <person name="Sander Lower S.E."/>
            <person name="Weng J.-K."/>
        </authorList>
    </citation>
    <scope>NUCLEOTIDE SEQUENCE</scope>
    <source>
        <strain evidence="1">TRF0915ILg1</strain>
        <tissue evidence="1">Whole body</tissue>
    </source>
</reference>
<accession>A0A8K0FZL0</accession>
<protein>
    <submittedName>
        <fullName evidence="1">Uncharacterized protein</fullName>
    </submittedName>
</protein>
<evidence type="ECO:0000313" key="1">
    <source>
        <dbReference type="EMBL" id="KAF2880393.1"/>
    </source>
</evidence>
<sequence length="112" mass="12486">HFPGSKTVVFDGYGCDPSTKTEEQVRRTNGKMSATIKFLETTILSTNQQYLLANRHNKSRFVRMLASYLKQPNINVIEAPAGADTLIVQAALRDGERNRVIVVTNTDVARYG</sequence>
<dbReference type="SUPFAM" id="SSF88723">
    <property type="entry name" value="PIN domain-like"/>
    <property type="match status" value="1"/>
</dbReference>
<organism evidence="1 2">
    <name type="scientific">Ignelater luminosus</name>
    <name type="common">Cucubano</name>
    <name type="synonym">Pyrophorus luminosus</name>
    <dbReference type="NCBI Taxonomy" id="2038154"/>
    <lineage>
        <taxon>Eukaryota</taxon>
        <taxon>Metazoa</taxon>
        <taxon>Ecdysozoa</taxon>
        <taxon>Arthropoda</taxon>
        <taxon>Hexapoda</taxon>
        <taxon>Insecta</taxon>
        <taxon>Pterygota</taxon>
        <taxon>Neoptera</taxon>
        <taxon>Endopterygota</taxon>
        <taxon>Coleoptera</taxon>
        <taxon>Polyphaga</taxon>
        <taxon>Elateriformia</taxon>
        <taxon>Elateroidea</taxon>
        <taxon>Elateridae</taxon>
        <taxon>Agrypninae</taxon>
        <taxon>Pyrophorini</taxon>
        <taxon>Ignelater</taxon>
    </lineage>
</organism>